<gene>
    <name evidence="5" type="ORF">BN1232_00676</name>
</gene>
<sequence>MTAPIWMASPPEVHSTLLSSGPGPGGLLAAGGAWSSLSASYAETADELSAILADTQAGAWQGPSAEEYVAAHAPYLAWLTQASADSASMAAQHETAAAAYTAALAAMPTLPELATNHVVHGALVATNFFGMNTIPIAVNEADYARMWVQAATTMSTYQAVTSTALVAAPQADPAPVIMHADEDSGDTGNDSGSNLPYDDIIDNDDGNPYQLSWWINRFLEIFQTLDRDLRLFQTNPAQAFPQLLADIGLLIADEFTHVGEAFQAFAPQIAIIVATSTLGFAGALASLASLAAIQPQVAAAPALAVPAPAPATPSLHAVAGMPTVGAHAAPTPSSAPTSAPVSAPASAPAAGSPPPPAGVESAYPYLVGGPGIGSGAGMSSGAQRKAPQPDSVAAAATAAAREESRARRRRRAAMRGHQPGYRYEFLDFDDEAGPFVDAPAVDGPTTPSAQGAGALGFAGTVRKDAAAAAGLATLDGDGFGSGPSVPMVPGTWPGPGADGPT</sequence>
<dbReference type="Gene3D" id="1.20.1260.20">
    <property type="entry name" value="PPE superfamily"/>
    <property type="match status" value="1"/>
</dbReference>
<reference evidence="5 6" key="1">
    <citation type="submission" date="2015-03" db="EMBL/GenBank/DDBJ databases">
        <authorList>
            <person name="Urmite Genomes"/>
        </authorList>
    </citation>
    <scope>NUCLEOTIDE SEQUENCE [LARGE SCALE GENOMIC DNA]</scope>
    <source>
        <strain evidence="5 6">CSUR P1491</strain>
    </source>
</reference>
<feature type="compositionally biased region" description="Low complexity" evidence="2">
    <location>
        <begin position="328"/>
        <end position="350"/>
    </location>
</feature>
<evidence type="ECO:0000259" key="3">
    <source>
        <dbReference type="Pfam" id="PF00823"/>
    </source>
</evidence>
<proteinExistence type="inferred from homology"/>
<accession>A0A0E4GVP3</accession>
<dbReference type="Proteomes" id="UP000199251">
    <property type="component" value="Unassembled WGS sequence"/>
</dbReference>
<feature type="domain" description="PPE-PPW subfamily C-terminal" evidence="4">
    <location>
        <begin position="448"/>
        <end position="492"/>
    </location>
</feature>
<dbReference type="Pfam" id="PF18878">
    <property type="entry name" value="PPE-PPW"/>
    <property type="match status" value="1"/>
</dbReference>
<dbReference type="OrthoDB" id="4753487at2"/>
<dbReference type="AlphaFoldDB" id="A0A0E4GVP3"/>
<name>A0A0E4GVP3_MYCLN</name>
<feature type="domain" description="PPE" evidence="3">
    <location>
        <begin position="6"/>
        <end position="168"/>
    </location>
</feature>
<dbReference type="InterPro" id="IPR038332">
    <property type="entry name" value="PPE_sf"/>
</dbReference>
<dbReference type="GO" id="GO:0052572">
    <property type="term" value="P:response to host immune response"/>
    <property type="evidence" value="ECO:0007669"/>
    <property type="project" value="TreeGrafter"/>
</dbReference>
<dbReference type="Pfam" id="PF00823">
    <property type="entry name" value="PPE"/>
    <property type="match status" value="1"/>
</dbReference>
<dbReference type="EMBL" id="CTEE01000001">
    <property type="protein sequence ID" value="CQD04422.1"/>
    <property type="molecule type" value="Genomic_DNA"/>
</dbReference>
<dbReference type="FunFam" id="1.20.1260.20:FF:000001">
    <property type="entry name" value="PPE family protein PPE41"/>
    <property type="match status" value="1"/>
</dbReference>
<feature type="region of interest" description="Disordered" evidence="2">
    <location>
        <begin position="376"/>
        <end position="415"/>
    </location>
</feature>
<dbReference type="PANTHER" id="PTHR46766:SF1">
    <property type="entry name" value="GLUTAMINE-RICH PROTEIN 2"/>
    <property type="match status" value="1"/>
</dbReference>
<dbReference type="RefSeq" id="WP_090598931.1">
    <property type="nucleotide sequence ID" value="NZ_CTEE01000001.1"/>
</dbReference>
<dbReference type="PANTHER" id="PTHR46766">
    <property type="entry name" value="GLUTAMINE-RICH PROTEIN 2"/>
    <property type="match status" value="1"/>
</dbReference>
<evidence type="ECO:0000259" key="4">
    <source>
        <dbReference type="Pfam" id="PF18878"/>
    </source>
</evidence>
<evidence type="ECO:0000256" key="2">
    <source>
        <dbReference type="SAM" id="MobiDB-lite"/>
    </source>
</evidence>
<evidence type="ECO:0000256" key="1">
    <source>
        <dbReference type="ARBA" id="ARBA00010652"/>
    </source>
</evidence>
<protein>
    <submittedName>
        <fullName evidence="5">PPE family protein</fullName>
    </submittedName>
</protein>
<dbReference type="InterPro" id="IPR000030">
    <property type="entry name" value="PPE_dom"/>
</dbReference>
<evidence type="ECO:0000313" key="5">
    <source>
        <dbReference type="EMBL" id="CQD04422.1"/>
    </source>
</evidence>
<dbReference type="SUPFAM" id="SSF140459">
    <property type="entry name" value="PE/PPE dimer-like"/>
    <property type="match status" value="1"/>
</dbReference>
<feature type="region of interest" description="Disordered" evidence="2">
    <location>
        <begin position="326"/>
        <end position="356"/>
    </location>
</feature>
<comment type="similarity">
    <text evidence="1">Belongs to the mycobacterial PPE family.</text>
</comment>
<feature type="region of interest" description="Disordered" evidence="2">
    <location>
        <begin position="478"/>
        <end position="501"/>
    </location>
</feature>
<dbReference type="InterPro" id="IPR043641">
    <property type="entry name" value="PPE-PPW_C"/>
</dbReference>
<evidence type="ECO:0000313" key="6">
    <source>
        <dbReference type="Proteomes" id="UP000199251"/>
    </source>
</evidence>
<dbReference type="STRING" id="141349.BN1232_00676"/>
<organism evidence="5 6">
    <name type="scientific">Mycobacterium lentiflavum</name>
    <dbReference type="NCBI Taxonomy" id="141349"/>
    <lineage>
        <taxon>Bacteria</taxon>
        <taxon>Bacillati</taxon>
        <taxon>Actinomycetota</taxon>
        <taxon>Actinomycetes</taxon>
        <taxon>Mycobacteriales</taxon>
        <taxon>Mycobacteriaceae</taxon>
        <taxon>Mycobacterium</taxon>
        <taxon>Mycobacterium simiae complex</taxon>
    </lineage>
</organism>